<reference evidence="2" key="1">
    <citation type="journal article" date="2019" name="Int. J. Syst. Evol. Microbiol.">
        <title>The Global Catalogue of Microorganisms (GCM) 10K type strain sequencing project: providing services to taxonomists for standard genome sequencing and annotation.</title>
        <authorList>
            <consortium name="The Broad Institute Genomics Platform"/>
            <consortium name="The Broad Institute Genome Sequencing Center for Infectious Disease"/>
            <person name="Wu L."/>
            <person name="Ma J."/>
        </authorList>
    </citation>
    <scope>NUCLEOTIDE SEQUENCE [LARGE SCALE GENOMIC DNA]</scope>
    <source>
        <strain evidence="2">JCM 31486</strain>
    </source>
</reference>
<accession>A0ABW3M6R7</accession>
<dbReference type="Gene3D" id="3.90.1150.10">
    <property type="entry name" value="Aspartate Aminotransferase, domain 1"/>
    <property type="match status" value="1"/>
</dbReference>
<evidence type="ECO:0000313" key="2">
    <source>
        <dbReference type="Proteomes" id="UP001597045"/>
    </source>
</evidence>
<dbReference type="InterPro" id="IPR015421">
    <property type="entry name" value="PyrdxlP-dep_Trfase_major"/>
</dbReference>
<gene>
    <name evidence="1" type="ORF">ACFQ1S_05155</name>
</gene>
<proteinExistence type="predicted"/>
<name>A0ABW3M6R7_9PSEU</name>
<comment type="caution">
    <text evidence="1">The sequence shown here is derived from an EMBL/GenBank/DDBJ whole genome shotgun (WGS) entry which is preliminary data.</text>
</comment>
<dbReference type="InterPro" id="IPR015424">
    <property type="entry name" value="PyrdxlP-dep_Trfase"/>
</dbReference>
<dbReference type="EMBL" id="JBHTIS010000186">
    <property type="protein sequence ID" value="MFD1045024.1"/>
    <property type="molecule type" value="Genomic_DNA"/>
</dbReference>
<protein>
    <submittedName>
        <fullName evidence="1">Uncharacterized protein</fullName>
    </submittedName>
</protein>
<sequence>MELLDRAAALDIDDPLAGFRDRFVPNDKLVSYLDGNSLGRPLRVTVDRLGEFVTARWGGRLIRGWDESWMEVPVEVGDSIGRVLLGAAAGQTVVGDSTSVLLYKLIRAAVSARPGRTELVCDSDNFWGDR</sequence>
<dbReference type="InterPro" id="IPR015422">
    <property type="entry name" value="PyrdxlP-dep_Trfase_small"/>
</dbReference>
<dbReference type="SUPFAM" id="SSF53383">
    <property type="entry name" value="PLP-dependent transferases"/>
    <property type="match status" value="1"/>
</dbReference>
<dbReference type="Proteomes" id="UP001597045">
    <property type="component" value="Unassembled WGS sequence"/>
</dbReference>
<evidence type="ECO:0000313" key="1">
    <source>
        <dbReference type="EMBL" id="MFD1045024.1"/>
    </source>
</evidence>
<keyword evidence="2" id="KW-1185">Reference proteome</keyword>
<organism evidence="1 2">
    <name type="scientific">Kibdelosporangium lantanae</name>
    <dbReference type="NCBI Taxonomy" id="1497396"/>
    <lineage>
        <taxon>Bacteria</taxon>
        <taxon>Bacillati</taxon>
        <taxon>Actinomycetota</taxon>
        <taxon>Actinomycetes</taxon>
        <taxon>Pseudonocardiales</taxon>
        <taxon>Pseudonocardiaceae</taxon>
        <taxon>Kibdelosporangium</taxon>
    </lineage>
</organism>
<dbReference type="Gene3D" id="3.40.640.10">
    <property type="entry name" value="Type I PLP-dependent aspartate aminotransferase-like (Major domain)"/>
    <property type="match status" value="1"/>
</dbReference>